<accession>A0A2S4UKX3</accession>
<organism evidence="1 2">
    <name type="scientific">Puccinia striiformis</name>
    <dbReference type="NCBI Taxonomy" id="27350"/>
    <lineage>
        <taxon>Eukaryota</taxon>
        <taxon>Fungi</taxon>
        <taxon>Dikarya</taxon>
        <taxon>Basidiomycota</taxon>
        <taxon>Pucciniomycotina</taxon>
        <taxon>Pucciniomycetes</taxon>
        <taxon>Pucciniales</taxon>
        <taxon>Pucciniaceae</taxon>
        <taxon>Puccinia</taxon>
    </lineage>
</organism>
<name>A0A2S4UKX3_9BASI</name>
<evidence type="ECO:0000313" key="2">
    <source>
        <dbReference type="Proteomes" id="UP000239156"/>
    </source>
</evidence>
<comment type="caution">
    <text evidence="1">The sequence shown here is derived from an EMBL/GenBank/DDBJ whole genome shotgun (WGS) entry which is preliminary data.</text>
</comment>
<evidence type="ECO:0000313" key="1">
    <source>
        <dbReference type="EMBL" id="POV97929.1"/>
    </source>
</evidence>
<dbReference type="Proteomes" id="UP000239156">
    <property type="component" value="Unassembled WGS sequence"/>
</dbReference>
<keyword evidence="2" id="KW-1185">Reference proteome</keyword>
<gene>
    <name evidence="1" type="ORF">PSTT_14736</name>
</gene>
<reference evidence="1" key="1">
    <citation type="submission" date="2017-12" db="EMBL/GenBank/DDBJ databases">
        <title>Gene loss provides genomic basis for host adaptation in cereal stripe rust fungi.</title>
        <authorList>
            <person name="Xia C."/>
        </authorList>
    </citation>
    <scope>NUCLEOTIDE SEQUENCE [LARGE SCALE GENOMIC DNA]</scope>
    <source>
        <strain evidence="1">93-210</strain>
    </source>
</reference>
<feature type="non-terminal residue" evidence="1">
    <location>
        <position position="161"/>
    </location>
</feature>
<dbReference type="EMBL" id="PKSL01000243">
    <property type="protein sequence ID" value="POV97929.1"/>
    <property type="molecule type" value="Genomic_DNA"/>
</dbReference>
<dbReference type="VEuPathDB" id="FungiDB:PSTT_14736"/>
<proteinExistence type="predicted"/>
<sequence>MTTTRTPNHPAVVSGLFEAISESAAPTTRGNQYGLVLTPSFFACSGLKTNKTENFLINLQTNTALTNVLHPNTLYYLSGRLIALNNGTIPLLTYNNDTLATVSDPVPPNFDFTNRATLSGLGIVTHRQEVAAEDNKSGNTLEVIVTHHDWDSEVHLFLQSF</sequence>
<protein>
    <submittedName>
        <fullName evidence="1">Uncharacterized protein</fullName>
    </submittedName>
</protein>
<dbReference type="VEuPathDB" id="FungiDB:PSHT_13522"/>
<dbReference type="AlphaFoldDB" id="A0A2S4UKX3"/>